<proteinExistence type="predicted"/>
<dbReference type="PANTHER" id="PTHR45648:SF22">
    <property type="entry name" value="GDSL LIPASE_ACYLHYDROLASE FAMILY PROTEIN (AFU_ORTHOLOGUE AFUA_4G14700)"/>
    <property type="match status" value="1"/>
</dbReference>
<protein>
    <submittedName>
        <fullName evidence="2">GDSL-like lipase/acylhydrolase</fullName>
    </submittedName>
</protein>
<dbReference type="PANTHER" id="PTHR45648">
    <property type="entry name" value="GDSL LIPASE/ACYLHYDROLASE FAMILY PROTEIN (AFU_ORTHOLOGUE AFUA_4G14700)"/>
    <property type="match status" value="1"/>
</dbReference>
<dbReference type="PROSITE" id="PS51257">
    <property type="entry name" value="PROKAR_LIPOPROTEIN"/>
    <property type="match status" value="1"/>
</dbReference>
<name>A0A1J5RDJ0_9ZZZZ</name>
<dbReference type="InterPro" id="IPR001087">
    <property type="entry name" value="GDSL"/>
</dbReference>
<dbReference type="CDD" id="cd01847">
    <property type="entry name" value="Triacylglycerol_lipase_like"/>
    <property type="match status" value="1"/>
</dbReference>
<dbReference type="InterPro" id="IPR036514">
    <property type="entry name" value="SGNH_hydro_sf"/>
</dbReference>
<reference evidence="2" key="1">
    <citation type="submission" date="2016-10" db="EMBL/GenBank/DDBJ databases">
        <title>Sequence of Gallionella enrichment culture.</title>
        <authorList>
            <person name="Poehlein A."/>
            <person name="Muehling M."/>
            <person name="Daniel R."/>
        </authorList>
    </citation>
    <scope>NUCLEOTIDE SEQUENCE</scope>
</reference>
<evidence type="ECO:0000313" key="2">
    <source>
        <dbReference type="EMBL" id="OIQ94158.1"/>
    </source>
</evidence>
<dbReference type="AlphaFoldDB" id="A0A1J5RDJ0"/>
<comment type="caution">
    <text evidence="2">The sequence shown here is derived from an EMBL/GenBank/DDBJ whole genome shotgun (WGS) entry which is preliminary data.</text>
</comment>
<dbReference type="Gene3D" id="3.40.50.1110">
    <property type="entry name" value="SGNH hydrolase"/>
    <property type="match status" value="1"/>
</dbReference>
<evidence type="ECO:0000256" key="1">
    <source>
        <dbReference type="ARBA" id="ARBA00022801"/>
    </source>
</evidence>
<dbReference type="EMBL" id="MLJW01000192">
    <property type="protein sequence ID" value="OIQ94158.1"/>
    <property type="molecule type" value="Genomic_DNA"/>
</dbReference>
<accession>A0A1J5RDJ0</accession>
<keyword evidence="1 2" id="KW-0378">Hydrolase</keyword>
<organism evidence="2">
    <name type="scientific">mine drainage metagenome</name>
    <dbReference type="NCBI Taxonomy" id="410659"/>
    <lineage>
        <taxon>unclassified sequences</taxon>
        <taxon>metagenomes</taxon>
        <taxon>ecological metagenomes</taxon>
    </lineage>
</organism>
<gene>
    <name evidence="2" type="ORF">GALL_238870</name>
</gene>
<dbReference type="SUPFAM" id="SSF52266">
    <property type="entry name" value="SGNH hydrolase"/>
    <property type="match status" value="1"/>
</dbReference>
<dbReference type="InterPro" id="IPR051058">
    <property type="entry name" value="GDSL_Est/Lipase"/>
</dbReference>
<dbReference type="GO" id="GO:0016788">
    <property type="term" value="F:hydrolase activity, acting on ester bonds"/>
    <property type="evidence" value="ECO:0007669"/>
    <property type="project" value="InterPro"/>
</dbReference>
<dbReference type="Pfam" id="PF00657">
    <property type="entry name" value="Lipase_GDSL"/>
    <property type="match status" value="1"/>
</dbReference>
<sequence>MRKYNLAAALLVAVLLAGCGGGGSGGSQAPKVSFTSEVTFGDSLSDVGSYAVGTVTALGGGGQYTINGTGKNWTELMAAQLGLPVPCAAQTGLNGSATYGFSVPVVNHLGCTDYAQGGARVTNPVGPGNALLGGANAILGQLTVPITTQIDNHLAAVGGKFSGSEVVFMMAGANDVFMELATYAATVTATPSAAATAAATAVMNMATAATELAGYVNTKIIANGARYVVVVNMPDVSSTPFAAAQEAAAPGTKAFINTLVTTFNSQLQALLAGNPNVLFVDAYTVHRDEVTNPAAYSLSNVTTPACNLTISNVTNPTNPIGSSLMCNAGNLSPGVDSNYLFSDSVHPTPYGYLLLARLVSKDMLIKGWL</sequence>